<keyword evidence="4" id="KW-1185">Reference proteome</keyword>
<keyword evidence="2" id="KW-0732">Signal</keyword>
<evidence type="ECO:0000313" key="3">
    <source>
        <dbReference type="EMBL" id="KAK5891630.1"/>
    </source>
</evidence>
<dbReference type="AlphaFoldDB" id="A0AAN8BWX0"/>
<gene>
    <name evidence="3" type="ORF">CesoFtcFv8_012088</name>
</gene>
<feature type="region of interest" description="Disordered" evidence="1">
    <location>
        <begin position="93"/>
        <end position="113"/>
    </location>
</feature>
<feature type="chain" id="PRO_5042948657" evidence="2">
    <location>
        <begin position="26"/>
        <end position="113"/>
    </location>
</feature>
<feature type="signal peptide" evidence="2">
    <location>
        <begin position="1"/>
        <end position="25"/>
    </location>
</feature>
<accession>A0AAN8BWX0</accession>
<reference evidence="3 4" key="1">
    <citation type="journal article" date="2023" name="Mol. Biol. Evol.">
        <title>Genomics of Secondarily Temperate Adaptation in the Only Non-Antarctic Icefish.</title>
        <authorList>
            <person name="Rivera-Colon A.G."/>
            <person name="Rayamajhi N."/>
            <person name="Minhas B.F."/>
            <person name="Madrigal G."/>
            <person name="Bilyk K.T."/>
            <person name="Yoon V."/>
            <person name="Hune M."/>
            <person name="Gregory S."/>
            <person name="Cheng C.H.C."/>
            <person name="Catchen J.M."/>
        </authorList>
    </citation>
    <scope>NUCLEOTIDE SEQUENCE [LARGE SCALE GENOMIC DNA]</scope>
    <source>
        <strain evidence="3">JC2023a</strain>
    </source>
</reference>
<protein>
    <submittedName>
        <fullName evidence="3">Uncharacterized protein</fullName>
    </submittedName>
</protein>
<sequence>MMKKITMMMMMMMMMMVMMVIMVSTAPLPPSLLRCDGNSTETLCLQNITKEINSTTSRMNSTVMVTAVTPFKRWLYAQCVLSTCLTANLGSSLQRGDEMAGSEASDAFGPGRK</sequence>
<proteinExistence type="predicted"/>
<dbReference type="EMBL" id="JAULUE010002055">
    <property type="protein sequence ID" value="KAK5891630.1"/>
    <property type="molecule type" value="Genomic_DNA"/>
</dbReference>
<organism evidence="3 4">
    <name type="scientific">Champsocephalus esox</name>
    <name type="common">pike icefish</name>
    <dbReference type="NCBI Taxonomy" id="159716"/>
    <lineage>
        <taxon>Eukaryota</taxon>
        <taxon>Metazoa</taxon>
        <taxon>Chordata</taxon>
        <taxon>Craniata</taxon>
        <taxon>Vertebrata</taxon>
        <taxon>Euteleostomi</taxon>
        <taxon>Actinopterygii</taxon>
        <taxon>Neopterygii</taxon>
        <taxon>Teleostei</taxon>
        <taxon>Neoteleostei</taxon>
        <taxon>Acanthomorphata</taxon>
        <taxon>Eupercaria</taxon>
        <taxon>Perciformes</taxon>
        <taxon>Notothenioidei</taxon>
        <taxon>Channichthyidae</taxon>
        <taxon>Champsocephalus</taxon>
    </lineage>
</organism>
<comment type="caution">
    <text evidence="3">The sequence shown here is derived from an EMBL/GenBank/DDBJ whole genome shotgun (WGS) entry which is preliminary data.</text>
</comment>
<name>A0AAN8BWX0_9TELE</name>
<dbReference type="Proteomes" id="UP001335648">
    <property type="component" value="Unassembled WGS sequence"/>
</dbReference>
<evidence type="ECO:0000256" key="2">
    <source>
        <dbReference type="SAM" id="SignalP"/>
    </source>
</evidence>
<evidence type="ECO:0000313" key="4">
    <source>
        <dbReference type="Proteomes" id="UP001335648"/>
    </source>
</evidence>
<evidence type="ECO:0000256" key="1">
    <source>
        <dbReference type="SAM" id="MobiDB-lite"/>
    </source>
</evidence>